<dbReference type="OrthoDB" id="7185399at2"/>
<dbReference type="AlphaFoldDB" id="A0A6C1KGQ7"/>
<dbReference type="RefSeq" id="WP_138398380.1">
    <property type="nucleotide sequence ID" value="NZ_JBAFVI010000001.1"/>
</dbReference>
<accession>A0A6C1KGQ7</accession>
<evidence type="ECO:0000313" key="2">
    <source>
        <dbReference type="Proteomes" id="UP000305131"/>
    </source>
</evidence>
<gene>
    <name evidence="1" type="ORF">FBQ73_04815</name>
</gene>
<evidence type="ECO:0000313" key="1">
    <source>
        <dbReference type="EMBL" id="TLX43458.1"/>
    </source>
</evidence>
<name>A0A6C1KGQ7_XANAU</name>
<dbReference type="EMBL" id="VAUP01000015">
    <property type="protein sequence ID" value="TLX43458.1"/>
    <property type="molecule type" value="Genomic_DNA"/>
</dbReference>
<dbReference type="Proteomes" id="UP000305131">
    <property type="component" value="Unassembled WGS sequence"/>
</dbReference>
<reference evidence="1 2" key="1">
    <citation type="submission" date="2019-05" db="EMBL/GenBank/DDBJ databases">
        <authorList>
            <person name="Zhou X."/>
        </authorList>
    </citation>
    <scope>NUCLEOTIDE SEQUENCE [LARGE SCALE GENOMIC DNA]</scope>
    <source>
        <strain evidence="1 2">DSM 432</strain>
    </source>
</reference>
<evidence type="ECO:0008006" key="3">
    <source>
        <dbReference type="Google" id="ProtNLM"/>
    </source>
</evidence>
<sequence length="173" mass="19127">MSLKPFDSLLEPDPRFADLYVIEQDVARRMTLRDHHAGIIDVGLKGAAPIEVQKAFDRARSVMLYAFFDYDLFVVREIQAFGACELALKFRLNGHGGDARGTLRNLVDRARKTGALPPMVEGGMLMADPVEALIALRNGLSHGSVEIHSPSMALKILAACADWIYFLFPSLPE</sequence>
<comment type="caution">
    <text evidence="1">The sequence shown here is derived from an EMBL/GenBank/DDBJ whole genome shotgun (WGS) entry which is preliminary data.</text>
</comment>
<organism evidence="1 2">
    <name type="scientific">Xanthobacter autotrophicus</name>
    <dbReference type="NCBI Taxonomy" id="280"/>
    <lineage>
        <taxon>Bacteria</taxon>
        <taxon>Pseudomonadati</taxon>
        <taxon>Pseudomonadota</taxon>
        <taxon>Alphaproteobacteria</taxon>
        <taxon>Hyphomicrobiales</taxon>
        <taxon>Xanthobacteraceae</taxon>
        <taxon>Xanthobacter</taxon>
    </lineage>
</organism>
<proteinExistence type="predicted"/>
<dbReference type="GeneID" id="95772779"/>
<protein>
    <recommendedName>
        <fullName evidence="3">MAE-28990/MAE-18760-like HEPN domain-containing protein</fullName>
    </recommendedName>
</protein>